<feature type="domain" description="DAGKc" evidence="5">
    <location>
        <begin position="4"/>
        <end position="134"/>
    </location>
</feature>
<keyword evidence="7" id="KW-1185">Reference proteome</keyword>
<protein>
    <recommendedName>
        <fullName evidence="5">DAGKc domain-containing protein</fullName>
    </recommendedName>
</protein>
<dbReference type="InterPro" id="IPR045540">
    <property type="entry name" value="YegS/DAGK_C"/>
</dbReference>
<dbReference type="GO" id="GO:0016301">
    <property type="term" value="F:kinase activity"/>
    <property type="evidence" value="ECO:0007669"/>
    <property type="project" value="UniProtKB-KW"/>
</dbReference>
<dbReference type="AlphaFoldDB" id="A0A411HJZ6"/>
<dbReference type="Gene3D" id="2.60.200.40">
    <property type="match status" value="1"/>
</dbReference>
<proteinExistence type="predicted"/>
<evidence type="ECO:0000256" key="4">
    <source>
        <dbReference type="ARBA" id="ARBA00022840"/>
    </source>
</evidence>
<name>A0A411HJZ6_9GAMM</name>
<dbReference type="SUPFAM" id="SSF111331">
    <property type="entry name" value="NAD kinase/diacylglycerol kinase-like"/>
    <property type="match status" value="1"/>
</dbReference>
<keyword evidence="2" id="KW-0547">Nucleotide-binding</keyword>
<sequence>MVIRAPRRLIAIINASAGAASKQAIVERLVEVFRPDDVDARVLLARNRAELATLARAAVREQPDIVVAGGGDGTINAVAAELVGTNIALGVLPLGTLNHFAKALHLPLDVEAAARIVIAGNAISVDVGEVNGHIFLNNSSLGLYPSLVRRRDTQQEQLGRGKWAAALWAALTLLRRHAFLRVRLSLNGEEIERRTAIIFIGNNAYQMNGLRIGERERLDAGQLSLYLPHRGGRSGLSMLAVRALFGCLRESRDFDALFATAIDLETHHKRLLVATDGEVAAMDAPLRYRIRPGALRVICAKSASIA</sequence>
<reference evidence="6 7" key="1">
    <citation type="submission" date="2019-01" db="EMBL/GenBank/DDBJ databases">
        <title>Pseudolysobacter antarctica gen. nov., sp. nov., isolated from Fildes Peninsula, Antarctica.</title>
        <authorList>
            <person name="Wei Z."/>
            <person name="Peng F."/>
        </authorList>
    </citation>
    <scope>NUCLEOTIDE SEQUENCE [LARGE SCALE GENOMIC DNA]</scope>
    <source>
        <strain evidence="6 7">AQ6-296</strain>
    </source>
</reference>
<evidence type="ECO:0000313" key="6">
    <source>
        <dbReference type="EMBL" id="QBB70697.1"/>
    </source>
</evidence>
<evidence type="ECO:0000256" key="2">
    <source>
        <dbReference type="ARBA" id="ARBA00022741"/>
    </source>
</evidence>
<evidence type="ECO:0000313" key="7">
    <source>
        <dbReference type="Proteomes" id="UP000291562"/>
    </source>
</evidence>
<dbReference type="KEGG" id="xbc:ELE36_10160"/>
<dbReference type="PANTHER" id="PTHR12358:SF54">
    <property type="entry name" value="SPHINGOSINE KINASE RELATED PROTEIN"/>
    <property type="match status" value="1"/>
</dbReference>
<keyword evidence="4" id="KW-0067">ATP-binding</keyword>
<evidence type="ECO:0000259" key="5">
    <source>
        <dbReference type="PROSITE" id="PS50146"/>
    </source>
</evidence>
<accession>A0A411HJZ6</accession>
<dbReference type="Gene3D" id="3.40.50.10330">
    <property type="entry name" value="Probable inorganic polyphosphate/atp-NAD kinase, domain 1"/>
    <property type="match status" value="1"/>
</dbReference>
<dbReference type="EMBL" id="CP035704">
    <property type="protein sequence ID" value="QBB70697.1"/>
    <property type="molecule type" value="Genomic_DNA"/>
</dbReference>
<dbReference type="Proteomes" id="UP000291562">
    <property type="component" value="Chromosome"/>
</dbReference>
<dbReference type="GO" id="GO:0005524">
    <property type="term" value="F:ATP binding"/>
    <property type="evidence" value="ECO:0007669"/>
    <property type="project" value="UniProtKB-KW"/>
</dbReference>
<dbReference type="PANTHER" id="PTHR12358">
    <property type="entry name" value="SPHINGOSINE KINASE"/>
    <property type="match status" value="1"/>
</dbReference>
<keyword evidence="1" id="KW-0808">Transferase</keyword>
<dbReference type="Pfam" id="PF19279">
    <property type="entry name" value="YegS_C"/>
    <property type="match status" value="1"/>
</dbReference>
<dbReference type="InterPro" id="IPR001206">
    <property type="entry name" value="Diacylglycerol_kinase_cat_dom"/>
</dbReference>
<dbReference type="OrthoDB" id="142078at2"/>
<dbReference type="InterPro" id="IPR016064">
    <property type="entry name" value="NAD/diacylglycerol_kinase_sf"/>
</dbReference>
<evidence type="ECO:0000256" key="1">
    <source>
        <dbReference type="ARBA" id="ARBA00022679"/>
    </source>
</evidence>
<dbReference type="SMART" id="SM00046">
    <property type="entry name" value="DAGKc"/>
    <property type="match status" value="1"/>
</dbReference>
<dbReference type="InterPro" id="IPR050187">
    <property type="entry name" value="Lipid_Phosphate_FormReg"/>
</dbReference>
<keyword evidence="3" id="KW-0418">Kinase</keyword>
<dbReference type="InterPro" id="IPR017438">
    <property type="entry name" value="ATP-NAD_kinase_N"/>
</dbReference>
<dbReference type="Pfam" id="PF00781">
    <property type="entry name" value="DAGK_cat"/>
    <property type="match status" value="1"/>
</dbReference>
<dbReference type="PROSITE" id="PS50146">
    <property type="entry name" value="DAGK"/>
    <property type="match status" value="1"/>
</dbReference>
<evidence type="ECO:0000256" key="3">
    <source>
        <dbReference type="ARBA" id="ARBA00022777"/>
    </source>
</evidence>
<organism evidence="6 7">
    <name type="scientific">Pseudolysobacter antarcticus</name>
    <dbReference type="NCBI Taxonomy" id="2511995"/>
    <lineage>
        <taxon>Bacteria</taxon>
        <taxon>Pseudomonadati</taxon>
        <taxon>Pseudomonadota</taxon>
        <taxon>Gammaproteobacteria</taxon>
        <taxon>Lysobacterales</taxon>
        <taxon>Rhodanobacteraceae</taxon>
        <taxon>Pseudolysobacter</taxon>
    </lineage>
</organism>
<gene>
    <name evidence="6" type="ORF">ELE36_10160</name>
</gene>